<dbReference type="Gene3D" id="3.40.50.2300">
    <property type="match status" value="2"/>
</dbReference>
<dbReference type="GO" id="GO:0000976">
    <property type="term" value="F:transcription cis-regulatory region binding"/>
    <property type="evidence" value="ECO:0007669"/>
    <property type="project" value="TreeGrafter"/>
</dbReference>
<keyword evidence="2" id="KW-0238">DNA-binding</keyword>
<keyword evidence="6" id="KW-1185">Reference proteome</keyword>
<dbReference type="PANTHER" id="PTHR30146">
    <property type="entry name" value="LACI-RELATED TRANSCRIPTIONAL REPRESSOR"/>
    <property type="match status" value="1"/>
</dbReference>
<organism evidence="5 6">
    <name type="scientific">Gryllotalpicola protaetiae</name>
    <dbReference type="NCBI Taxonomy" id="2419771"/>
    <lineage>
        <taxon>Bacteria</taxon>
        <taxon>Bacillati</taxon>
        <taxon>Actinomycetota</taxon>
        <taxon>Actinomycetes</taxon>
        <taxon>Micrococcales</taxon>
        <taxon>Microbacteriaceae</taxon>
        <taxon>Gryllotalpicola</taxon>
    </lineage>
</organism>
<dbReference type="PRINTS" id="PR00036">
    <property type="entry name" value="HTHLACI"/>
</dbReference>
<dbReference type="Pfam" id="PF00356">
    <property type="entry name" value="LacI"/>
    <property type="match status" value="1"/>
</dbReference>
<keyword evidence="3" id="KW-0804">Transcription</keyword>
<dbReference type="Proteomes" id="UP000275069">
    <property type="component" value="Chromosome"/>
</dbReference>
<proteinExistence type="predicted"/>
<dbReference type="KEGG" id="gry:D7I44_11325"/>
<dbReference type="EMBL" id="CP032624">
    <property type="protein sequence ID" value="AYG04061.1"/>
    <property type="molecule type" value="Genomic_DNA"/>
</dbReference>
<dbReference type="InterPro" id="IPR010982">
    <property type="entry name" value="Lambda_DNA-bd_dom_sf"/>
</dbReference>
<evidence type="ECO:0000256" key="3">
    <source>
        <dbReference type="ARBA" id="ARBA00023163"/>
    </source>
</evidence>
<reference evidence="5 6" key="1">
    <citation type="submission" date="2018-09" db="EMBL/GenBank/DDBJ databases">
        <title>Genome sequencing of strain 2DFW10M-5.</title>
        <authorList>
            <person name="Heo J."/>
            <person name="Kim S.-J."/>
            <person name="Kwon S.-W."/>
        </authorList>
    </citation>
    <scope>NUCLEOTIDE SEQUENCE [LARGE SCALE GENOMIC DNA]</scope>
    <source>
        <strain evidence="5 6">2DFW10M-5</strain>
    </source>
</reference>
<evidence type="ECO:0000313" key="5">
    <source>
        <dbReference type="EMBL" id="AYG04061.1"/>
    </source>
</evidence>
<dbReference type="AlphaFoldDB" id="A0A387C0J1"/>
<dbReference type="GO" id="GO:0003700">
    <property type="term" value="F:DNA-binding transcription factor activity"/>
    <property type="evidence" value="ECO:0007669"/>
    <property type="project" value="TreeGrafter"/>
</dbReference>
<dbReference type="Pfam" id="PF13377">
    <property type="entry name" value="Peripla_BP_3"/>
    <property type="match status" value="1"/>
</dbReference>
<dbReference type="InterPro" id="IPR046335">
    <property type="entry name" value="LacI/GalR-like_sensor"/>
</dbReference>
<dbReference type="OrthoDB" id="3227375at2"/>
<dbReference type="SMART" id="SM00354">
    <property type="entry name" value="HTH_LACI"/>
    <property type="match status" value="1"/>
</dbReference>
<keyword evidence="1" id="KW-0805">Transcription regulation</keyword>
<dbReference type="PROSITE" id="PS00356">
    <property type="entry name" value="HTH_LACI_1"/>
    <property type="match status" value="1"/>
</dbReference>
<dbReference type="InterPro" id="IPR000843">
    <property type="entry name" value="HTH_LacI"/>
</dbReference>
<dbReference type="PROSITE" id="PS50932">
    <property type="entry name" value="HTH_LACI_2"/>
    <property type="match status" value="1"/>
</dbReference>
<dbReference type="SUPFAM" id="SSF47413">
    <property type="entry name" value="lambda repressor-like DNA-binding domains"/>
    <property type="match status" value="1"/>
</dbReference>
<dbReference type="CDD" id="cd01392">
    <property type="entry name" value="HTH_LacI"/>
    <property type="match status" value="1"/>
</dbReference>
<dbReference type="InterPro" id="IPR028082">
    <property type="entry name" value="Peripla_BP_I"/>
</dbReference>
<accession>A0A387C0J1</accession>
<evidence type="ECO:0000259" key="4">
    <source>
        <dbReference type="PROSITE" id="PS50932"/>
    </source>
</evidence>
<dbReference type="Gene3D" id="1.10.260.40">
    <property type="entry name" value="lambda repressor-like DNA-binding domains"/>
    <property type="match status" value="1"/>
</dbReference>
<dbReference type="PANTHER" id="PTHR30146:SF153">
    <property type="entry name" value="LACTOSE OPERON REPRESSOR"/>
    <property type="match status" value="1"/>
</dbReference>
<name>A0A387C0J1_9MICO</name>
<sequence length="337" mass="35749">MAGTRGTMADVAKAAGVSVPTVSKVLNGRADVSDATRARVQRALQDTGYAPRRAPGNDLAGVIDLLIEGVDSPWALEIVRGTEAAAAHRGSAVVVTSSVNPGFDLPTWLDAVAARHSDGVIAALPSLGEHHLRALQELNAPVVVIDPSFDVSDRFATIGATNWAGMFTATERILELGHTRIGFIVGPYKAPAAMHRLEGYASALRRSGIEFQPELVVEGRFQVSGGHDAGGRLLDLPERPTAIICSSDQQAAGLYEAARERDIRIPSELSVIGFDDTVLSRYLSPALTTVHQPLAEMAAEAIRLVQQLAVDPDAHVARHIELATTMVERRSAVPLGS</sequence>
<feature type="domain" description="HTH lacI-type" evidence="4">
    <location>
        <begin position="7"/>
        <end position="60"/>
    </location>
</feature>
<evidence type="ECO:0000256" key="1">
    <source>
        <dbReference type="ARBA" id="ARBA00023015"/>
    </source>
</evidence>
<evidence type="ECO:0000313" key="6">
    <source>
        <dbReference type="Proteomes" id="UP000275069"/>
    </source>
</evidence>
<dbReference type="SUPFAM" id="SSF53822">
    <property type="entry name" value="Periplasmic binding protein-like I"/>
    <property type="match status" value="1"/>
</dbReference>
<gene>
    <name evidence="5" type="ORF">D7I44_11325</name>
</gene>
<protein>
    <submittedName>
        <fullName evidence="5">LacI family transcriptional regulator</fullName>
    </submittedName>
</protein>
<evidence type="ECO:0000256" key="2">
    <source>
        <dbReference type="ARBA" id="ARBA00023125"/>
    </source>
</evidence>